<feature type="region of interest" description="Disordered" evidence="4">
    <location>
        <begin position="144"/>
        <end position="164"/>
    </location>
</feature>
<dbReference type="EMBL" id="CM002926">
    <property type="protein sequence ID" value="KGN50554.1"/>
    <property type="molecule type" value="Genomic_DNA"/>
</dbReference>
<evidence type="ECO:0000259" key="5">
    <source>
        <dbReference type="Pfam" id="PF03468"/>
    </source>
</evidence>
<organism evidence="8 9">
    <name type="scientific">Cucumis sativus</name>
    <name type="common">Cucumber</name>
    <dbReference type="NCBI Taxonomy" id="3659"/>
    <lineage>
        <taxon>Eukaryota</taxon>
        <taxon>Viridiplantae</taxon>
        <taxon>Streptophyta</taxon>
        <taxon>Embryophyta</taxon>
        <taxon>Tracheophyta</taxon>
        <taxon>Spermatophyta</taxon>
        <taxon>Magnoliopsida</taxon>
        <taxon>eudicotyledons</taxon>
        <taxon>Gunneridae</taxon>
        <taxon>Pentapetalae</taxon>
        <taxon>rosids</taxon>
        <taxon>fabids</taxon>
        <taxon>Cucurbitales</taxon>
        <taxon>Cucurbitaceae</taxon>
        <taxon>Benincaseae</taxon>
        <taxon>Cucumis</taxon>
    </lineage>
</organism>
<dbReference type="GO" id="GO:0080188">
    <property type="term" value="P:gene silencing by siRNA-directed DNA methylation"/>
    <property type="evidence" value="ECO:0007669"/>
    <property type="project" value="InterPro"/>
</dbReference>
<evidence type="ECO:0000313" key="8">
    <source>
        <dbReference type="EMBL" id="KGN50554.1"/>
    </source>
</evidence>
<proteinExistence type="predicted"/>
<dbReference type="eggNOG" id="ENOG502QRE8">
    <property type="taxonomic scope" value="Eukaryota"/>
</dbReference>
<keyword evidence="1 3" id="KW-0175">Coiled coil</keyword>
<dbReference type="InterPro" id="IPR038588">
    <property type="entry name" value="XS_domain_sf"/>
</dbReference>
<dbReference type="AlphaFoldDB" id="A0A0A0KNW6"/>
<accession>A0A0A0KNW6</accession>
<keyword evidence="2" id="KW-0943">RNA-mediated gene silencing</keyword>
<evidence type="ECO:0000256" key="4">
    <source>
        <dbReference type="SAM" id="MobiDB-lite"/>
    </source>
</evidence>
<dbReference type="PANTHER" id="PTHR21596">
    <property type="entry name" value="RIBONUCLEASE P SUBUNIT P38"/>
    <property type="match status" value="1"/>
</dbReference>
<reference evidence="8 9" key="4">
    <citation type="journal article" date="2011" name="BMC Genomics">
        <title>RNA-Seq improves annotation of protein-coding genes in the cucumber genome.</title>
        <authorList>
            <person name="Li Z."/>
            <person name="Zhang Z."/>
            <person name="Yan P."/>
            <person name="Huang S."/>
            <person name="Fei Z."/>
            <person name="Lin K."/>
        </authorList>
    </citation>
    <scope>NUCLEOTIDE SEQUENCE [LARGE SCALE GENOMIC DNA]</scope>
    <source>
        <strain evidence="9">cv. 9930</strain>
    </source>
</reference>
<dbReference type="InterPro" id="IPR005380">
    <property type="entry name" value="XS_domain"/>
</dbReference>
<evidence type="ECO:0000256" key="2">
    <source>
        <dbReference type="ARBA" id="ARBA00023158"/>
    </source>
</evidence>
<dbReference type="InterPro" id="IPR005379">
    <property type="entry name" value="FDM1-5/IDN2_XH"/>
</dbReference>
<feature type="domain" description="Factor of DNA methylation 1-5/IDN2" evidence="6">
    <location>
        <begin position="645"/>
        <end position="779"/>
    </location>
</feature>
<protein>
    <recommendedName>
        <fullName evidence="10">Protein INVOLVED IN DE NOVO 2-like</fullName>
    </recommendedName>
</protein>
<reference evidence="8 9" key="2">
    <citation type="journal article" date="2009" name="PLoS ONE">
        <title>An integrated genetic and cytogenetic map of the cucumber genome.</title>
        <authorList>
            <person name="Ren Y."/>
            <person name="Zhang Z."/>
            <person name="Liu J."/>
            <person name="Staub J.E."/>
            <person name="Han Y."/>
            <person name="Cheng Z."/>
            <person name="Li X."/>
            <person name="Lu J."/>
            <person name="Miao H."/>
            <person name="Kang H."/>
            <person name="Xie B."/>
            <person name="Gu X."/>
            <person name="Wang X."/>
            <person name="Du Y."/>
            <person name="Jin W."/>
            <person name="Huang S."/>
        </authorList>
    </citation>
    <scope>NUCLEOTIDE SEQUENCE [LARGE SCALE GENOMIC DNA]</scope>
    <source>
        <strain evidence="9">cv. 9930</strain>
    </source>
</reference>
<feature type="domain" description="XS" evidence="5">
    <location>
        <begin position="258"/>
        <end position="371"/>
    </location>
</feature>
<dbReference type="InterPro" id="IPR005381">
    <property type="entry name" value="Znf-XS_domain"/>
</dbReference>
<keyword evidence="9" id="KW-1185">Reference proteome</keyword>
<dbReference type="OMA" id="DCDHDEK"/>
<gene>
    <name evidence="8" type="ORF">Csa_5G182100</name>
</gene>
<dbReference type="Pfam" id="PF03468">
    <property type="entry name" value="XS"/>
    <property type="match status" value="1"/>
</dbReference>
<dbReference type="STRING" id="3659.A0A0A0KNW6"/>
<reference evidence="8 9" key="1">
    <citation type="journal article" date="2009" name="Nat. Genet.">
        <title>The genome of the cucumber, Cucumis sativus L.</title>
        <authorList>
            <person name="Huang S."/>
            <person name="Li R."/>
            <person name="Zhang Z."/>
            <person name="Li L."/>
            <person name="Gu X."/>
            <person name="Fan W."/>
            <person name="Lucas W.J."/>
            <person name="Wang X."/>
            <person name="Xie B."/>
            <person name="Ni P."/>
            <person name="Ren Y."/>
            <person name="Zhu H."/>
            <person name="Li J."/>
            <person name="Lin K."/>
            <person name="Jin W."/>
            <person name="Fei Z."/>
            <person name="Li G."/>
            <person name="Staub J."/>
            <person name="Kilian A."/>
            <person name="van der Vossen E.A."/>
            <person name="Wu Y."/>
            <person name="Guo J."/>
            <person name="He J."/>
            <person name="Jia Z."/>
            <person name="Ren Y."/>
            <person name="Tian G."/>
            <person name="Lu Y."/>
            <person name="Ruan J."/>
            <person name="Qian W."/>
            <person name="Wang M."/>
            <person name="Huang Q."/>
            <person name="Li B."/>
            <person name="Xuan Z."/>
            <person name="Cao J."/>
            <person name="Asan"/>
            <person name="Wu Z."/>
            <person name="Zhang J."/>
            <person name="Cai Q."/>
            <person name="Bai Y."/>
            <person name="Zhao B."/>
            <person name="Han Y."/>
            <person name="Li Y."/>
            <person name="Li X."/>
            <person name="Wang S."/>
            <person name="Shi Q."/>
            <person name="Liu S."/>
            <person name="Cho W.K."/>
            <person name="Kim J.Y."/>
            <person name="Xu Y."/>
            <person name="Heller-Uszynska K."/>
            <person name="Miao H."/>
            <person name="Cheng Z."/>
            <person name="Zhang S."/>
            <person name="Wu J."/>
            <person name="Yang Y."/>
            <person name="Kang H."/>
            <person name="Li M."/>
            <person name="Liang H."/>
            <person name="Ren X."/>
            <person name="Shi Z."/>
            <person name="Wen M."/>
            <person name="Jian M."/>
            <person name="Yang H."/>
            <person name="Zhang G."/>
            <person name="Yang Z."/>
            <person name="Chen R."/>
            <person name="Liu S."/>
            <person name="Li J."/>
            <person name="Ma L."/>
            <person name="Liu H."/>
            <person name="Zhou Y."/>
            <person name="Zhao J."/>
            <person name="Fang X."/>
            <person name="Li G."/>
            <person name="Fang L."/>
            <person name="Li Y."/>
            <person name="Liu D."/>
            <person name="Zheng H."/>
            <person name="Zhang Y."/>
            <person name="Qin N."/>
            <person name="Li Z."/>
            <person name="Yang G."/>
            <person name="Yang S."/>
            <person name="Bolund L."/>
            <person name="Kristiansen K."/>
            <person name="Zheng H."/>
            <person name="Li S."/>
            <person name="Zhang X."/>
            <person name="Yang H."/>
            <person name="Wang J."/>
            <person name="Sun R."/>
            <person name="Zhang B."/>
            <person name="Jiang S."/>
            <person name="Wang J."/>
            <person name="Du Y."/>
            <person name="Li S."/>
        </authorList>
    </citation>
    <scope>NUCLEOTIDE SEQUENCE [LARGE SCALE GENOMIC DNA]</scope>
    <source>
        <strain evidence="9">cv. 9930</strain>
    </source>
</reference>
<dbReference type="PANTHER" id="PTHR21596:SF65">
    <property type="entry name" value="PROTEIN INVOLVED IN DE NOVO 2-RELATED"/>
    <property type="match status" value="1"/>
</dbReference>
<dbReference type="InterPro" id="IPR045177">
    <property type="entry name" value="FDM1-5/IDN2"/>
</dbReference>
<evidence type="ECO:0000256" key="3">
    <source>
        <dbReference type="SAM" id="Coils"/>
    </source>
</evidence>
<dbReference type="Gene3D" id="3.30.70.2890">
    <property type="entry name" value="XS domain"/>
    <property type="match status" value="1"/>
</dbReference>
<evidence type="ECO:0008006" key="10">
    <source>
        <dbReference type="Google" id="ProtNLM"/>
    </source>
</evidence>
<sequence>MGVNPGQFGELKNELYLRRHCFEFIEETKRLGARESRSSEVNKFNFHGQSSQLQPWRFTLLDSELSLSLHFLSLNQRAHMRVSFSSSLSLCLLYCGPRPRSHFAFVAFLLSDNASLCCFSSSHAFGLGDCCQVLFIKFMESSTDDSDVDTDVSESEMDERESKSYDELKNGKRIVKLSHETFTCPYCTKKRKRDFLYKDLLQHASGVGKSPSNKRSTKEKANHLALLKYLEKDLADAVGPSKPATASNNDPVMDCNHDEKFVWPWRGIVVNIPTRRTDDGRFVGGSGSKFRDELKERGFNPSRVTPLWNYRGHSGCAIVEFNKDWPGLHNAISFERAYEADRHGKKDWLANGTTEKLGVYAWVARADDYNSNNIIGEHLRKIGDLKTISEIIQEEARKQDRLVSNLTSIIELKNKHLTEMEKRCNETSATVDSLMREIEKLLQAYNEEIKKIQLGARDHLKKIFSDHEKLKLKLESQKKEFELRGRELEKREAQNENESKYLAEEIEKYEVRNSSLQLAELEQQKADEDFMKLADDQKKQKEDLHDRIIRLEKQLDAKQALELEIERLRGTLNVMKHMEDAEDVQKAESILKDLSEKERDLEELDDLNQALIVKQRKSNDELQEARKEIINAFKDLPGRSHLRIKRMGELDTKPFHEAMKKIYNEDEADERASELCSLWAEYLKDPDWHPFKVIKVEGKDAPDGKEKEIEILDDEDEKLKGLKKDYGEEVCKAVISALVEINEYNPSGRYITSELWNYQEGKRATLREGVRFLLDKLNRSN</sequence>
<reference evidence="8 9" key="3">
    <citation type="journal article" date="2010" name="BMC Genomics">
        <title>Transcriptome sequencing and comparative analysis of cucumber flowers with different sex types.</title>
        <authorList>
            <person name="Guo S."/>
            <person name="Zheng Y."/>
            <person name="Joung J.G."/>
            <person name="Liu S."/>
            <person name="Zhang Z."/>
            <person name="Crasta O.R."/>
            <person name="Sobral B.W."/>
            <person name="Xu Y."/>
            <person name="Huang S."/>
            <person name="Fei Z."/>
        </authorList>
    </citation>
    <scope>NUCLEOTIDE SEQUENCE [LARGE SCALE GENOMIC DNA]</scope>
    <source>
        <strain evidence="9">cv. 9930</strain>
    </source>
</reference>
<dbReference type="Gramene" id="KGN50554">
    <property type="protein sequence ID" value="KGN50554"/>
    <property type="gene ID" value="Csa_5G182100"/>
</dbReference>
<evidence type="ECO:0000256" key="1">
    <source>
        <dbReference type="ARBA" id="ARBA00023054"/>
    </source>
</evidence>
<evidence type="ECO:0000259" key="7">
    <source>
        <dbReference type="Pfam" id="PF03470"/>
    </source>
</evidence>
<dbReference type="CDD" id="cd12266">
    <property type="entry name" value="RRM_like_XS"/>
    <property type="match status" value="1"/>
</dbReference>
<feature type="domain" description="Zinc finger-XS" evidence="7">
    <location>
        <begin position="184"/>
        <end position="226"/>
    </location>
</feature>
<evidence type="ECO:0000259" key="6">
    <source>
        <dbReference type="Pfam" id="PF03469"/>
    </source>
</evidence>
<dbReference type="FunFam" id="3.30.70.2890:FF:000001">
    <property type="entry name" value="Factor of DNA methylation 2"/>
    <property type="match status" value="1"/>
</dbReference>
<name>A0A0A0KNW6_CUCSA</name>
<feature type="coiled-coil region" evidence="3">
    <location>
        <begin position="417"/>
        <end position="498"/>
    </location>
</feature>
<evidence type="ECO:0000313" key="9">
    <source>
        <dbReference type="Proteomes" id="UP000029981"/>
    </source>
</evidence>
<feature type="compositionally biased region" description="Acidic residues" evidence="4">
    <location>
        <begin position="144"/>
        <end position="159"/>
    </location>
</feature>
<dbReference type="Proteomes" id="UP000029981">
    <property type="component" value="Chromosome 5"/>
</dbReference>
<dbReference type="Pfam" id="PF03469">
    <property type="entry name" value="XH"/>
    <property type="match status" value="1"/>
</dbReference>
<feature type="coiled-coil region" evidence="3">
    <location>
        <begin position="534"/>
        <end position="628"/>
    </location>
</feature>
<dbReference type="Pfam" id="PF03470">
    <property type="entry name" value="zf-XS"/>
    <property type="match status" value="1"/>
</dbReference>